<evidence type="ECO:0000259" key="3">
    <source>
        <dbReference type="PROSITE" id="PS50977"/>
    </source>
</evidence>
<dbReference type="RefSeq" id="WP_103116846.1">
    <property type="nucleotide sequence ID" value="NZ_PPFX01000060.1"/>
</dbReference>
<dbReference type="InterPro" id="IPR009057">
    <property type="entry name" value="Homeodomain-like_sf"/>
</dbReference>
<feature type="domain" description="HTH tetR-type" evidence="3">
    <location>
        <begin position="9"/>
        <end position="69"/>
    </location>
</feature>
<dbReference type="Proteomes" id="UP000236340">
    <property type="component" value="Unassembled WGS sequence"/>
</dbReference>
<evidence type="ECO:0000313" key="5">
    <source>
        <dbReference type="Proteomes" id="UP000236340"/>
    </source>
</evidence>
<dbReference type="OrthoDB" id="8535430at2"/>
<accession>A0A2K2H5W9</accession>
<feature type="DNA-binding region" description="H-T-H motif" evidence="2">
    <location>
        <begin position="32"/>
        <end position="51"/>
    </location>
</feature>
<sequence>MGLRERKKQQTRLTLLEIAKTLFSEMEYEEVKIDEIADRAMISQKTFFNYFSSKAVLLEELLLNWLEEMNIWAYETDLELSLKSAIVPPNLDQIQEWIINHRHILKMIMQHTDLLDSIYSAEDGKQDKNTLFPVEYRKPRLERVKKAQEQGIIRADLTPDLVCDLYDYLRIDIVQFWLSLPDEKATPAEYKKRYNQMLDVLLRGLAP</sequence>
<protein>
    <recommendedName>
        <fullName evidence="3">HTH tetR-type domain-containing protein</fullName>
    </recommendedName>
</protein>
<evidence type="ECO:0000256" key="1">
    <source>
        <dbReference type="ARBA" id="ARBA00023125"/>
    </source>
</evidence>
<dbReference type="PRINTS" id="PR00455">
    <property type="entry name" value="HTHTETR"/>
</dbReference>
<dbReference type="GO" id="GO:0003677">
    <property type="term" value="F:DNA binding"/>
    <property type="evidence" value="ECO:0007669"/>
    <property type="project" value="UniProtKB-UniRule"/>
</dbReference>
<keyword evidence="1 2" id="KW-0238">DNA-binding</keyword>
<reference evidence="4 5" key="1">
    <citation type="journal article" date="2018" name="Genome Announc.">
        <title>Genome Sequence of Geothermobacter sp. HR-1 Iron Reducer from the Loihi Seamount.</title>
        <authorList>
            <person name="Smith H."/>
            <person name="Abuyen K."/>
            <person name="Tremblay J."/>
            <person name="Savalia P."/>
            <person name="Perez-Rodriguez I."/>
            <person name="Emerson D."/>
            <person name="Tully B."/>
            <person name="Amend J."/>
        </authorList>
    </citation>
    <scope>NUCLEOTIDE SEQUENCE [LARGE SCALE GENOMIC DNA]</scope>
    <source>
        <strain evidence="4 5">HR-1</strain>
    </source>
</reference>
<dbReference type="InterPro" id="IPR050624">
    <property type="entry name" value="HTH-type_Tx_Regulator"/>
</dbReference>
<comment type="caution">
    <text evidence="4">The sequence shown here is derived from an EMBL/GenBank/DDBJ whole genome shotgun (WGS) entry which is preliminary data.</text>
</comment>
<dbReference type="AlphaFoldDB" id="A0A2K2H5W9"/>
<gene>
    <name evidence="4" type="ORF">C2E25_16655</name>
</gene>
<dbReference type="Gene3D" id="1.10.357.10">
    <property type="entry name" value="Tetracycline Repressor, domain 2"/>
    <property type="match status" value="1"/>
</dbReference>
<proteinExistence type="predicted"/>
<dbReference type="Pfam" id="PF00440">
    <property type="entry name" value="TetR_N"/>
    <property type="match status" value="1"/>
</dbReference>
<dbReference type="EMBL" id="PPFX01000060">
    <property type="protein sequence ID" value="PNU18630.1"/>
    <property type="molecule type" value="Genomic_DNA"/>
</dbReference>
<dbReference type="SUPFAM" id="SSF46689">
    <property type="entry name" value="Homeodomain-like"/>
    <property type="match status" value="1"/>
</dbReference>
<dbReference type="PROSITE" id="PS50977">
    <property type="entry name" value="HTH_TETR_2"/>
    <property type="match status" value="1"/>
</dbReference>
<evidence type="ECO:0000256" key="2">
    <source>
        <dbReference type="PROSITE-ProRule" id="PRU00335"/>
    </source>
</evidence>
<evidence type="ECO:0000313" key="4">
    <source>
        <dbReference type="EMBL" id="PNU18630.1"/>
    </source>
</evidence>
<dbReference type="PANTHER" id="PTHR43479">
    <property type="entry name" value="ACREF/ENVCD OPERON REPRESSOR-RELATED"/>
    <property type="match status" value="1"/>
</dbReference>
<dbReference type="InterPro" id="IPR001647">
    <property type="entry name" value="HTH_TetR"/>
</dbReference>
<name>A0A2K2H5W9_9BACT</name>
<dbReference type="PANTHER" id="PTHR43479:SF11">
    <property type="entry name" value="ACREF_ENVCD OPERON REPRESSOR-RELATED"/>
    <property type="match status" value="1"/>
</dbReference>
<organism evidence="4 5">
    <name type="scientific">Geothermobacter hydrogeniphilus</name>
    <dbReference type="NCBI Taxonomy" id="1969733"/>
    <lineage>
        <taxon>Bacteria</taxon>
        <taxon>Pseudomonadati</taxon>
        <taxon>Thermodesulfobacteriota</taxon>
        <taxon>Desulfuromonadia</taxon>
        <taxon>Desulfuromonadales</taxon>
        <taxon>Geothermobacteraceae</taxon>
        <taxon>Geothermobacter</taxon>
    </lineage>
</organism>